<evidence type="ECO:0000313" key="1">
    <source>
        <dbReference type="EMBL" id="MBO3273625.1"/>
    </source>
</evidence>
<comment type="caution">
    <text evidence="1">The sequence shown here is derived from an EMBL/GenBank/DDBJ whole genome shotgun (WGS) entry which is preliminary data.</text>
</comment>
<sequence>MEGAKSYRGGAANTAAMAEAGSLIAKKTLEIGEGVFIPSALELMTLYSDKQAGEISGLNDLWYWSSSQCSAYYAFLVHFTDGWTNNLGKSLDFQVRPVRKIPILH</sequence>
<proteinExistence type="predicted"/>
<protein>
    <submittedName>
        <fullName evidence="1">DUF1566 domain-containing protein</fullName>
    </submittedName>
</protein>
<accession>A0ABS3TIY9</accession>
<keyword evidence="2" id="KW-1185">Reference proteome</keyword>
<dbReference type="EMBL" id="JAELYA010000001">
    <property type="protein sequence ID" value="MBO3273625.1"/>
    <property type="molecule type" value="Genomic_DNA"/>
</dbReference>
<dbReference type="Proteomes" id="UP000669060">
    <property type="component" value="Unassembled WGS sequence"/>
</dbReference>
<evidence type="ECO:0000313" key="2">
    <source>
        <dbReference type="Proteomes" id="UP000669060"/>
    </source>
</evidence>
<organism evidence="1 2">
    <name type="scientific">Pseudomonas schmalbachii</name>
    <dbReference type="NCBI Taxonomy" id="2816993"/>
    <lineage>
        <taxon>Bacteria</taxon>
        <taxon>Pseudomonadati</taxon>
        <taxon>Pseudomonadota</taxon>
        <taxon>Gammaproteobacteria</taxon>
        <taxon>Pseudomonadales</taxon>
        <taxon>Pseudomonadaceae</taxon>
        <taxon>Pseudomonas</taxon>
    </lineage>
</organism>
<name>A0ABS3TIY9_9PSED</name>
<dbReference type="RefSeq" id="WP_208311461.1">
    <property type="nucleotide sequence ID" value="NZ_JAELYA010000001.1"/>
</dbReference>
<gene>
    <name evidence="1" type="ORF">JFY56_00110</name>
</gene>
<reference evidence="1 2" key="1">
    <citation type="submission" date="2020-12" db="EMBL/GenBank/DDBJ databases">
        <title>Pseudomonas schmalbachii sp. nov. isolated from millipede gut.</title>
        <authorList>
            <person name="Shelomi M."/>
        </authorList>
    </citation>
    <scope>NUCLEOTIDE SEQUENCE [LARGE SCALE GENOMIC DNA]</scope>
    <source>
        <strain evidence="1 2">Milli4</strain>
    </source>
</reference>